<keyword evidence="2" id="KW-1185">Reference proteome</keyword>
<dbReference type="VEuPathDB" id="TriTrypDB:BSAL_05640"/>
<protein>
    <submittedName>
        <fullName evidence="1">Uncharacterized protein</fullName>
    </submittedName>
</protein>
<dbReference type="EMBL" id="CYKH01000903">
    <property type="protein sequence ID" value="CUG62070.1"/>
    <property type="molecule type" value="Genomic_DNA"/>
</dbReference>
<accession>A0A0S4IZ35</accession>
<dbReference type="Proteomes" id="UP000051952">
    <property type="component" value="Unassembled WGS sequence"/>
</dbReference>
<evidence type="ECO:0000313" key="1">
    <source>
        <dbReference type="EMBL" id="CUG62070.1"/>
    </source>
</evidence>
<name>A0A0S4IZ35_BODSA</name>
<organism evidence="1 2">
    <name type="scientific">Bodo saltans</name>
    <name type="common">Flagellated protozoan</name>
    <dbReference type="NCBI Taxonomy" id="75058"/>
    <lineage>
        <taxon>Eukaryota</taxon>
        <taxon>Discoba</taxon>
        <taxon>Euglenozoa</taxon>
        <taxon>Kinetoplastea</taxon>
        <taxon>Metakinetoplastina</taxon>
        <taxon>Eubodonida</taxon>
        <taxon>Bodonidae</taxon>
        <taxon>Bodo</taxon>
    </lineage>
</organism>
<evidence type="ECO:0000313" key="2">
    <source>
        <dbReference type="Proteomes" id="UP000051952"/>
    </source>
</evidence>
<proteinExistence type="predicted"/>
<reference evidence="2" key="1">
    <citation type="submission" date="2015-09" db="EMBL/GenBank/DDBJ databases">
        <authorList>
            <consortium name="Pathogen Informatics"/>
        </authorList>
    </citation>
    <scope>NUCLEOTIDE SEQUENCE [LARGE SCALE GENOMIC DNA]</scope>
    <source>
        <strain evidence="2">Lake Konstanz</strain>
    </source>
</reference>
<gene>
    <name evidence="1" type="ORF">BSAL_05640</name>
</gene>
<dbReference type="AlphaFoldDB" id="A0A0S4IZ35"/>
<sequence length="271" mass="29933">MSVEPAAVGDTPAAPPSIVPQVGDRVVVDMDAQRFEGPANAAYFEEELEARGFVRPLLWCVGCVTNERGHIVAKFPHAKRRDEMMVFIVNVDGKGLIAIAAEGLKLRLWCGATVQVLPRHTVEMKGWRSAALPLFSTVTKVPADTVERCLGVAEACLPHPQGKHQFVWLVRLVDAENVFTLAHSIDLRPWRDTDHLRKHARQIVTMVPATSHKRPVCASFAFQGVGAAAMAISVDTDDDFLERHISHVAALDSPYLQRYFLAASDDNFDYV</sequence>